<feature type="chain" id="PRO_5043517507" evidence="1">
    <location>
        <begin position="23"/>
        <end position="153"/>
    </location>
</feature>
<evidence type="ECO:0000313" key="2">
    <source>
        <dbReference type="EMBL" id="GFS22962.1"/>
    </source>
</evidence>
<sequence>MTSTSLLLTASTFVTICVSMTAGQLSIPARSLGFVYGGSDQKPEVQVVAYLDPTCPDSKAVFPTLLKLAQHYRSEQVQLRMHLHNLPYHRNSHVIAKAAHVLNDFAPNKDMAFRWLGLVYKNPSSIVVVVCPAVVWSGLMLRELEMVIGVLVF</sequence>
<keyword evidence="3" id="KW-1185">Reference proteome</keyword>
<dbReference type="PANTHER" id="PTHR33875">
    <property type="entry name" value="OS09G0542200 PROTEIN"/>
    <property type="match status" value="1"/>
</dbReference>
<name>A0AAV4JPT3_9GAST</name>
<dbReference type="Proteomes" id="UP000762676">
    <property type="component" value="Unassembled WGS sequence"/>
</dbReference>
<evidence type="ECO:0000313" key="3">
    <source>
        <dbReference type="Proteomes" id="UP000762676"/>
    </source>
</evidence>
<keyword evidence="1" id="KW-0732">Signal</keyword>
<dbReference type="InterPro" id="IPR036249">
    <property type="entry name" value="Thioredoxin-like_sf"/>
</dbReference>
<gene>
    <name evidence="2" type="ORF">ElyMa_006964600</name>
</gene>
<reference evidence="2 3" key="1">
    <citation type="journal article" date="2021" name="Elife">
        <title>Chloroplast acquisition without the gene transfer in kleptoplastic sea slugs, Plakobranchus ocellatus.</title>
        <authorList>
            <person name="Maeda T."/>
            <person name="Takahashi S."/>
            <person name="Yoshida T."/>
            <person name="Shimamura S."/>
            <person name="Takaki Y."/>
            <person name="Nagai Y."/>
            <person name="Toyoda A."/>
            <person name="Suzuki Y."/>
            <person name="Arimoto A."/>
            <person name="Ishii H."/>
            <person name="Satoh N."/>
            <person name="Nishiyama T."/>
            <person name="Hasebe M."/>
            <person name="Maruyama T."/>
            <person name="Minagawa J."/>
            <person name="Obokata J."/>
            <person name="Shigenobu S."/>
        </authorList>
    </citation>
    <scope>NUCLEOTIDE SEQUENCE [LARGE SCALE GENOMIC DNA]</scope>
</reference>
<dbReference type="AlphaFoldDB" id="A0AAV4JPT3"/>
<dbReference type="PANTHER" id="PTHR33875:SF2">
    <property type="entry name" value="ACR183CP"/>
    <property type="match status" value="1"/>
</dbReference>
<organism evidence="2 3">
    <name type="scientific">Elysia marginata</name>
    <dbReference type="NCBI Taxonomy" id="1093978"/>
    <lineage>
        <taxon>Eukaryota</taxon>
        <taxon>Metazoa</taxon>
        <taxon>Spiralia</taxon>
        <taxon>Lophotrochozoa</taxon>
        <taxon>Mollusca</taxon>
        <taxon>Gastropoda</taxon>
        <taxon>Heterobranchia</taxon>
        <taxon>Euthyneura</taxon>
        <taxon>Panpulmonata</taxon>
        <taxon>Sacoglossa</taxon>
        <taxon>Placobranchoidea</taxon>
        <taxon>Plakobranchidae</taxon>
        <taxon>Elysia</taxon>
    </lineage>
</organism>
<dbReference type="SUPFAM" id="SSF52833">
    <property type="entry name" value="Thioredoxin-like"/>
    <property type="match status" value="1"/>
</dbReference>
<dbReference type="EMBL" id="BMAT01013918">
    <property type="protein sequence ID" value="GFS22962.1"/>
    <property type="molecule type" value="Genomic_DNA"/>
</dbReference>
<feature type="signal peptide" evidence="1">
    <location>
        <begin position="1"/>
        <end position="22"/>
    </location>
</feature>
<proteinExistence type="predicted"/>
<comment type="caution">
    <text evidence="2">The sequence shown here is derived from an EMBL/GenBank/DDBJ whole genome shotgun (WGS) entry which is preliminary data.</text>
</comment>
<evidence type="ECO:0000256" key="1">
    <source>
        <dbReference type="SAM" id="SignalP"/>
    </source>
</evidence>
<dbReference type="Gene3D" id="3.40.30.10">
    <property type="entry name" value="Glutaredoxin"/>
    <property type="match status" value="1"/>
</dbReference>
<protein>
    <submittedName>
        <fullName evidence="2">Thioredoxin superfamily protein</fullName>
    </submittedName>
</protein>
<accession>A0AAV4JPT3</accession>